<protein>
    <recommendedName>
        <fullName evidence="2">Toxin CcdB</fullName>
    </recommendedName>
    <alternativeName>
        <fullName evidence="7">Cytotoxic protein CcdB</fullName>
    </alternativeName>
    <alternativeName>
        <fullName evidence="6">Protein LetD</fullName>
    </alternativeName>
</protein>
<evidence type="ECO:0000256" key="6">
    <source>
        <dbReference type="ARBA" id="ARBA00029628"/>
    </source>
</evidence>
<proteinExistence type="inferred from homology"/>
<dbReference type="InterPro" id="IPR011067">
    <property type="entry name" value="Plasmid_toxin/cell-grow_inhib"/>
</dbReference>
<reference evidence="8" key="2">
    <citation type="submission" date="2023-02" db="EMBL/GenBank/DDBJ databases">
        <authorList>
            <person name="Rayyan A."/>
            <person name="Meyer T."/>
            <person name="Kyndt J.A."/>
        </authorList>
    </citation>
    <scope>NUCLEOTIDE SEQUENCE</scope>
    <source>
        <strain evidence="8">DSM 9987</strain>
    </source>
</reference>
<keyword evidence="4" id="KW-0805">Transcription regulation</keyword>
<keyword evidence="5" id="KW-0804">Transcription</keyword>
<reference evidence="8" key="1">
    <citation type="journal article" date="2023" name="Microbiol Resour">
        <title>Genome Sequences of Rhodoplanes serenus and Two Thermotolerant Strains, Rhodoplanes tepidamans and 'Rhodoplanes cryptolactis,' Further Refine the Genus.</title>
        <authorList>
            <person name="Rayyan A.A."/>
            <person name="Kyndt J.A."/>
        </authorList>
    </citation>
    <scope>NUCLEOTIDE SEQUENCE</scope>
    <source>
        <strain evidence="8">DSM 9987</strain>
    </source>
</reference>
<dbReference type="Pfam" id="PF01845">
    <property type="entry name" value="CcdB"/>
    <property type="match status" value="1"/>
</dbReference>
<gene>
    <name evidence="8" type="ORF">PQJ73_08000</name>
</gene>
<dbReference type="Proteomes" id="UP001165652">
    <property type="component" value="Unassembled WGS sequence"/>
</dbReference>
<organism evidence="8 9">
    <name type="scientific">Rhodoplanes tepidamans</name>
    <name type="common">Rhodoplanes cryptolactis</name>
    <dbReference type="NCBI Taxonomy" id="200616"/>
    <lineage>
        <taxon>Bacteria</taxon>
        <taxon>Pseudomonadati</taxon>
        <taxon>Pseudomonadota</taxon>
        <taxon>Alphaproteobacteria</taxon>
        <taxon>Hyphomicrobiales</taxon>
        <taxon>Nitrobacteraceae</taxon>
        <taxon>Rhodoplanes</taxon>
    </lineage>
</organism>
<dbReference type="RefSeq" id="WP_272776470.1">
    <property type="nucleotide sequence ID" value="NZ_JAQQLI010000009.1"/>
</dbReference>
<sequence length="82" mass="8851">MVQSDLLGGLNTTIVVPLIPADEAPLPAGRLNPVFDLSGRRHVMMTQFLAAVPIAILKRRIETLAGRADEITGALDMLFHGF</sequence>
<evidence type="ECO:0000256" key="7">
    <source>
        <dbReference type="ARBA" id="ARBA00033135"/>
    </source>
</evidence>
<accession>A0ABT5J7L2</accession>
<evidence type="ECO:0000256" key="5">
    <source>
        <dbReference type="ARBA" id="ARBA00023163"/>
    </source>
</evidence>
<evidence type="ECO:0000313" key="8">
    <source>
        <dbReference type="EMBL" id="MDC7785622.1"/>
    </source>
</evidence>
<dbReference type="InterPro" id="IPR002712">
    <property type="entry name" value="CcdB"/>
</dbReference>
<evidence type="ECO:0000256" key="3">
    <source>
        <dbReference type="ARBA" id="ARBA00022491"/>
    </source>
</evidence>
<name>A0ABT5J7L2_RHOTP</name>
<dbReference type="EMBL" id="JAQQLI010000009">
    <property type="protein sequence ID" value="MDC7785622.1"/>
    <property type="molecule type" value="Genomic_DNA"/>
</dbReference>
<evidence type="ECO:0000256" key="4">
    <source>
        <dbReference type="ARBA" id="ARBA00023015"/>
    </source>
</evidence>
<evidence type="ECO:0000313" key="9">
    <source>
        <dbReference type="Proteomes" id="UP001165652"/>
    </source>
</evidence>
<evidence type="ECO:0000256" key="2">
    <source>
        <dbReference type="ARBA" id="ARBA00015075"/>
    </source>
</evidence>
<comment type="similarity">
    <text evidence="1">Belongs to the CcdB toxin family.</text>
</comment>
<dbReference type="SUPFAM" id="SSF50118">
    <property type="entry name" value="Cell growth inhibitor/plasmid maintenance toxic component"/>
    <property type="match status" value="1"/>
</dbReference>
<dbReference type="Gene3D" id="2.30.30.110">
    <property type="match status" value="1"/>
</dbReference>
<keyword evidence="3" id="KW-0678">Repressor</keyword>
<evidence type="ECO:0000256" key="1">
    <source>
        <dbReference type="ARBA" id="ARBA00005230"/>
    </source>
</evidence>
<comment type="caution">
    <text evidence="8">The sequence shown here is derived from an EMBL/GenBank/DDBJ whole genome shotgun (WGS) entry which is preliminary data.</text>
</comment>
<keyword evidence="9" id="KW-1185">Reference proteome</keyword>